<evidence type="ECO:0000256" key="1">
    <source>
        <dbReference type="ARBA" id="ARBA00007177"/>
    </source>
</evidence>
<sequence>MKAELRVRLERTPRGTEMVESFAQAPLKVAKTFALPGGMAGVTVMDVSPGMLAGDRYEQVWSVGTGASVRVSTQSFARIHPSDGRPSVQTLSFELGPGAWFEWMPEPVMPFRDARFVGCCRVRMAPGAVFAMTEVLCPGRTLRGEVFRYTLYDSRLCVRDGREIWYDGRLRIEPGGEAVRRRGVGFGGPGVWGGYTHLGALWVFSDRVKPMHADLMREAAERSTDGGALLAGVGVLARNGVVVQALGHRAWEIRRLLQTVWDATRVCLC</sequence>
<evidence type="ECO:0000256" key="2">
    <source>
        <dbReference type="ARBA" id="ARBA00023186"/>
    </source>
</evidence>
<dbReference type="EMBL" id="MOXJ01000008">
    <property type="protein sequence ID" value="PDO10830.1"/>
    <property type="molecule type" value="Genomic_DNA"/>
</dbReference>
<reference evidence="4 5" key="1">
    <citation type="submission" date="2016-12" db="EMBL/GenBank/DDBJ databases">
        <title>Candidatus Reconcilibacillus cellulovorans genome.</title>
        <authorList>
            <person name="Kolinko S."/>
            <person name="Wu Y.-W."/>
            <person name="Tachea F."/>
            <person name="Denzel E."/>
            <person name="Hiras J."/>
            <person name="Baecker N."/>
            <person name="Chan L.J."/>
            <person name="Eichorst S.A."/>
            <person name="Frey D."/>
            <person name="Adams P.D."/>
            <person name="Pray T."/>
            <person name="Tanjore D."/>
            <person name="Petzold C.J."/>
            <person name="Gladden J.M."/>
            <person name="Simmons B.A."/>
            <person name="Singer S.W."/>
        </authorList>
    </citation>
    <scope>NUCLEOTIDE SEQUENCE [LARGE SCALE GENOMIC DNA]</scope>
    <source>
        <strain evidence="4">JTherm</strain>
    </source>
</reference>
<dbReference type="PANTHER" id="PTHR33643:SF1">
    <property type="entry name" value="UREASE ACCESSORY PROTEIN D"/>
    <property type="match status" value="1"/>
</dbReference>
<evidence type="ECO:0000256" key="3">
    <source>
        <dbReference type="HAMAP-Rule" id="MF_01384"/>
    </source>
</evidence>
<evidence type="ECO:0000313" key="4">
    <source>
        <dbReference type="EMBL" id="PDO10830.1"/>
    </source>
</evidence>
<keyword evidence="3" id="KW-0963">Cytoplasm</keyword>
<dbReference type="HAMAP" id="MF_01384">
    <property type="entry name" value="UreD"/>
    <property type="match status" value="1"/>
</dbReference>
<name>A0A2A6E114_9BACL</name>
<comment type="caution">
    <text evidence="4">The sequence shown here is derived from an EMBL/GenBank/DDBJ whole genome shotgun (WGS) entry which is preliminary data.</text>
</comment>
<keyword evidence="2 3" id="KW-0143">Chaperone</keyword>
<gene>
    <name evidence="3" type="primary">ureD</name>
    <name evidence="4" type="ORF">BLM47_04800</name>
</gene>
<organism evidence="4 5">
    <name type="scientific">Candidatus Reconcilbacillus cellulovorans</name>
    <dbReference type="NCBI Taxonomy" id="1906605"/>
    <lineage>
        <taxon>Bacteria</taxon>
        <taxon>Bacillati</taxon>
        <taxon>Bacillota</taxon>
        <taxon>Bacilli</taxon>
        <taxon>Bacillales</taxon>
        <taxon>Paenibacillaceae</taxon>
        <taxon>Candidatus Reconcilbacillus</taxon>
    </lineage>
</organism>
<dbReference type="Pfam" id="PF01774">
    <property type="entry name" value="UreD"/>
    <property type="match status" value="1"/>
</dbReference>
<protein>
    <recommendedName>
        <fullName evidence="3">Urease accessory protein UreD</fullName>
    </recommendedName>
</protein>
<proteinExistence type="inferred from homology"/>
<dbReference type="AlphaFoldDB" id="A0A2A6E114"/>
<dbReference type="GO" id="GO:0016151">
    <property type="term" value="F:nickel cation binding"/>
    <property type="evidence" value="ECO:0007669"/>
    <property type="project" value="UniProtKB-UniRule"/>
</dbReference>
<dbReference type="Proteomes" id="UP000243688">
    <property type="component" value="Unassembled WGS sequence"/>
</dbReference>
<dbReference type="InterPro" id="IPR002669">
    <property type="entry name" value="UreD"/>
</dbReference>
<keyword evidence="3" id="KW-0996">Nickel insertion</keyword>
<dbReference type="GO" id="GO:0005737">
    <property type="term" value="C:cytoplasm"/>
    <property type="evidence" value="ECO:0007669"/>
    <property type="project" value="UniProtKB-SubCell"/>
</dbReference>
<comment type="subcellular location">
    <subcellularLocation>
        <location evidence="3">Cytoplasm</location>
    </subcellularLocation>
</comment>
<comment type="subunit">
    <text evidence="3">UreD, UreF and UreG form a complex that acts as a GTP-hydrolysis-dependent molecular chaperone, activating the urease apoprotein by helping to assemble the nickel containing metallocenter of UreC. The UreE protein probably delivers the nickel.</text>
</comment>
<evidence type="ECO:0000313" key="5">
    <source>
        <dbReference type="Proteomes" id="UP000243688"/>
    </source>
</evidence>
<dbReference type="PANTHER" id="PTHR33643">
    <property type="entry name" value="UREASE ACCESSORY PROTEIN D"/>
    <property type="match status" value="1"/>
</dbReference>
<comment type="function">
    <text evidence="3">Required for maturation of urease via the functional incorporation of the urease nickel metallocenter.</text>
</comment>
<accession>A0A2A6E114</accession>
<comment type="similarity">
    <text evidence="1 3">Belongs to the UreD family.</text>
</comment>